<name>A0ABR3FBG8_9AGAR</name>
<proteinExistence type="predicted"/>
<sequence length="230" mass="25148">MSSNSSSIYPESATSEEISKKPTRARASARKRKAQPSDCTAGYDTIVNGSAKCKEQSPPPPSPPKEKVVSWINTLPLCSGDYVSASIPPTPRLGTRALELSSSSSSSPRSRTLPLPHSQPPPSHLPSSCSAAGVEDKECRSLSAPHIQGRINEPPASRYAHDLQCLPNEDDRSSAPSQRGVYRKQPRCDWALERYMQSFVGHYIVCAGCGQIVQEKDFENLHDYYCPDNM</sequence>
<reference evidence="2 3" key="1">
    <citation type="submission" date="2024-02" db="EMBL/GenBank/DDBJ databases">
        <title>A draft genome for the cacao thread blight pathogen Marasmius crinis-equi.</title>
        <authorList>
            <person name="Cohen S.P."/>
            <person name="Baruah I.K."/>
            <person name="Amoako-Attah I."/>
            <person name="Bukari Y."/>
            <person name="Meinhardt L.W."/>
            <person name="Bailey B.A."/>
        </authorList>
    </citation>
    <scope>NUCLEOTIDE SEQUENCE [LARGE SCALE GENOMIC DNA]</scope>
    <source>
        <strain evidence="2 3">GH-76</strain>
    </source>
</reference>
<feature type="region of interest" description="Disordered" evidence="1">
    <location>
        <begin position="1"/>
        <end position="45"/>
    </location>
</feature>
<protein>
    <submittedName>
        <fullName evidence="2">Uncharacterized protein</fullName>
    </submittedName>
</protein>
<dbReference type="EMBL" id="JBAHYK010000606">
    <property type="protein sequence ID" value="KAL0572617.1"/>
    <property type="molecule type" value="Genomic_DNA"/>
</dbReference>
<evidence type="ECO:0000256" key="1">
    <source>
        <dbReference type="SAM" id="MobiDB-lite"/>
    </source>
</evidence>
<keyword evidence="3" id="KW-1185">Reference proteome</keyword>
<feature type="compositionally biased region" description="Polar residues" evidence="1">
    <location>
        <begin position="1"/>
        <end position="16"/>
    </location>
</feature>
<comment type="caution">
    <text evidence="2">The sequence shown here is derived from an EMBL/GenBank/DDBJ whole genome shotgun (WGS) entry which is preliminary data.</text>
</comment>
<feature type="compositionally biased region" description="Basic residues" evidence="1">
    <location>
        <begin position="21"/>
        <end position="34"/>
    </location>
</feature>
<feature type="region of interest" description="Disordered" evidence="1">
    <location>
        <begin position="88"/>
        <end position="131"/>
    </location>
</feature>
<dbReference type="Proteomes" id="UP001465976">
    <property type="component" value="Unassembled WGS sequence"/>
</dbReference>
<organism evidence="2 3">
    <name type="scientific">Marasmius crinis-equi</name>
    <dbReference type="NCBI Taxonomy" id="585013"/>
    <lineage>
        <taxon>Eukaryota</taxon>
        <taxon>Fungi</taxon>
        <taxon>Dikarya</taxon>
        <taxon>Basidiomycota</taxon>
        <taxon>Agaricomycotina</taxon>
        <taxon>Agaricomycetes</taxon>
        <taxon>Agaricomycetidae</taxon>
        <taxon>Agaricales</taxon>
        <taxon>Marasmiineae</taxon>
        <taxon>Marasmiaceae</taxon>
        <taxon>Marasmius</taxon>
    </lineage>
</organism>
<feature type="compositionally biased region" description="Low complexity" evidence="1">
    <location>
        <begin position="100"/>
        <end position="116"/>
    </location>
</feature>
<evidence type="ECO:0000313" key="3">
    <source>
        <dbReference type="Proteomes" id="UP001465976"/>
    </source>
</evidence>
<accession>A0ABR3FBG8</accession>
<evidence type="ECO:0000313" key="2">
    <source>
        <dbReference type="EMBL" id="KAL0572617.1"/>
    </source>
</evidence>
<gene>
    <name evidence="2" type="ORF">V5O48_009348</name>
</gene>